<comment type="function">
    <text evidence="2">Catalyzes the formation of N(4)-acetylcytidine (ac(4)C) at the wobble position of elongator tRNA(Met), using acetate and ATP as substrates. First activates an acetate ion to form acetyladenylate (Ac-AMP) and then transfers the acetyl group to tRNA to form ac(4)C34.</text>
</comment>
<keyword evidence="4" id="KW-1185">Reference proteome</keyword>
<feature type="binding site" evidence="2">
    <location>
        <position position="173"/>
    </location>
    <ligand>
        <name>ATP</name>
        <dbReference type="ChEBI" id="CHEBI:30616"/>
    </ligand>
</feature>
<proteinExistence type="inferred from homology"/>
<keyword evidence="1 2" id="KW-0819">tRNA processing</keyword>
<evidence type="ECO:0000256" key="1">
    <source>
        <dbReference type="ARBA" id="ARBA00022694"/>
    </source>
</evidence>
<gene>
    <name evidence="2" type="primary">tmcAL</name>
    <name evidence="3" type="ORF">KQI88_13230</name>
</gene>
<dbReference type="RefSeq" id="WP_216418095.1">
    <property type="nucleotide sequence ID" value="NZ_JAHLQK010000005.1"/>
</dbReference>
<evidence type="ECO:0000256" key="2">
    <source>
        <dbReference type="HAMAP-Rule" id="MF_01539"/>
    </source>
</evidence>
<dbReference type="PANTHER" id="PTHR37825">
    <property type="entry name" value="TRNA(MET) CYTIDINE ACETATE LIGASE"/>
    <property type="match status" value="1"/>
</dbReference>
<comment type="caution">
    <text evidence="2">Lacks conserved residue(s) required for the propagation of feature annotation.</text>
</comment>
<dbReference type="NCBIfam" id="NF010191">
    <property type="entry name" value="PRK13670.1"/>
    <property type="match status" value="1"/>
</dbReference>
<organism evidence="3 4">
    <name type="scientific">Alkaliphilus flagellatus</name>
    <dbReference type="NCBI Taxonomy" id="2841507"/>
    <lineage>
        <taxon>Bacteria</taxon>
        <taxon>Bacillati</taxon>
        <taxon>Bacillota</taxon>
        <taxon>Clostridia</taxon>
        <taxon>Peptostreptococcales</taxon>
        <taxon>Natronincolaceae</taxon>
        <taxon>Alkaliphilus</taxon>
    </lineage>
</organism>
<reference evidence="3 4" key="1">
    <citation type="submission" date="2021-06" db="EMBL/GenBank/DDBJ databases">
        <authorList>
            <person name="Sun Q."/>
            <person name="Li D."/>
        </authorList>
    </citation>
    <scope>NUCLEOTIDE SEQUENCE [LARGE SCALE GENOMIC DNA]</scope>
    <source>
        <strain evidence="3 4">MSJ-5</strain>
    </source>
</reference>
<dbReference type="InterPro" id="IPR008513">
    <property type="entry name" value="tRNA(Met)_cyd_acetate_ligase"/>
</dbReference>
<keyword evidence="2" id="KW-0067">ATP-binding</keyword>
<evidence type="ECO:0000313" key="3">
    <source>
        <dbReference type="EMBL" id="MBU5677378.1"/>
    </source>
</evidence>
<name>A0ABS6G4F8_9FIRM</name>
<feature type="binding site" evidence="2">
    <location>
        <begin position="7"/>
        <end position="20"/>
    </location>
    <ligand>
        <name>ATP</name>
        <dbReference type="ChEBI" id="CHEBI:30616"/>
    </ligand>
</feature>
<evidence type="ECO:0000313" key="4">
    <source>
        <dbReference type="Proteomes" id="UP000779508"/>
    </source>
</evidence>
<comment type="caution">
    <text evidence="3">The sequence shown here is derived from an EMBL/GenBank/DDBJ whole genome shotgun (WGS) entry which is preliminary data.</text>
</comment>
<keyword evidence="2" id="KW-0694">RNA-binding</keyword>
<keyword evidence="2" id="KW-0963">Cytoplasm</keyword>
<feature type="binding site" evidence="2">
    <location>
        <position position="102"/>
    </location>
    <ligand>
        <name>ATP</name>
        <dbReference type="ChEBI" id="CHEBI:30616"/>
    </ligand>
</feature>
<dbReference type="HAMAP" id="MF_01539">
    <property type="entry name" value="TmcAL"/>
    <property type="match status" value="1"/>
</dbReference>
<comment type="similarity">
    <text evidence="2">Belongs to the TmcAL family.</text>
</comment>
<keyword evidence="2" id="KW-0820">tRNA-binding</keyword>
<dbReference type="Pfam" id="PF05636">
    <property type="entry name" value="HIGH_NTase1"/>
    <property type="match status" value="1"/>
</dbReference>
<feature type="binding site" evidence="2">
    <location>
        <position position="198"/>
    </location>
    <ligand>
        <name>ATP</name>
        <dbReference type="ChEBI" id="CHEBI:30616"/>
    </ligand>
</feature>
<dbReference type="EMBL" id="JAHLQK010000005">
    <property type="protein sequence ID" value="MBU5677378.1"/>
    <property type="molecule type" value="Genomic_DNA"/>
</dbReference>
<sequence>MKILGLITEYNPFHNGHLYHLNVSKEITGATHTIAVMSGNFLQRGEPAIVHKWERAKMAVKSGVDLIIEIPTPYACATAELFAYGSISLLNSLGAVDCFSFGSEVGNLDLLLEIADVLTSPSSEFKKILKGYVNLGFTFPVARSIAIVKYFEEVRSYNEEQLNLINNIIKNPNNILGIEYLKTIKKLKSSIIPYTITRKSADYHNRYITNSSIASATAIREHLLKNEPLSYLSSVVPNDTFNILSSNIDSGIAPIFSTDFQESIFAILRRSKLDDIKNIFDVVEGLENRIYQCSNNVNSLSDLYNCIKSKRYTLTRIQRILMHILLNISKDDICYFNNNKGPQYARVLAFNHKGREILQTLKSSSSIPIISNLKHYKPQNMIAERMLNIDIRATNIYSLAFKNKANITGQLDYITSPYYQK</sequence>
<accession>A0ABS6G4F8</accession>
<keyword evidence="2" id="KW-0436">Ligase</keyword>
<dbReference type="EC" id="6.3.4.-" evidence="2"/>
<comment type="subcellular location">
    <subcellularLocation>
        <location evidence="2">Cytoplasm</location>
    </subcellularLocation>
</comment>
<keyword evidence="2" id="KW-0547">Nucleotide-binding</keyword>
<comment type="catalytic activity">
    <reaction evidence="2">
        <text>cytidine(34) in elongator tRNA(Met) + acetate + ATP = N(4)-acetylcytidine(34) in elongator tRNA(Met) + AMP + diphosphate</text>
        <dbReference type="Rhea" id="RHEA:58144"/>
        <dbReference type="Rhea" id="RHEA-COMP:10693"/>
        <dbReference type="Rhea" id="RHEA-COMP:10694"/>
        <dbReference type="ChEBI" id="CHEBI:30089"/>
        <dbReference type="ChEBI" id="CHEBI:30616"/>
        <dbReference type="ChEBI" id="CHEBI:33019"/>
        <dbReference type="ChEBI" id="CHEBI:74900"/>
        <dbReference type="ChEBI" id="CHEBI:82748"/>
        <dbReference type="ChEBI" id="CHEBI:456215"/>
    </reaction>
</comment>
<protein>
    <recommendedName>
        <fullName evidence="2">tRNA(Met) cytidine acetate ligase</fullName>
        <ecNumber evidence="2">6.3.4.-</ecNumber>
    </recommendedName>
</protein>
<dbReference type="PANTHER" id="PTHR37825:SF1">
    <property type="entry name" value="TRNA(MET) CYTIDINE ACETATE LIGASE"/>
    <property type="match status" value="1"/>
</dbReference>
<dbReference type="Proteomes" id="UP000779508">
    <property type="component" value="Unassembled WGS sequence"/>
</dbReference>